<dbReference type="InterPro" id="IPR037460">
    <property type="entry name" value="SEST-like"/>
</dbReference>
<dbReference type="Gene3D" id="3.40.50.1110">
    <property type="entry name" value="SGNH hydrolase"/>
    <property type="match status" value="1"/>
</dbReference>
<comment type="caution">
    <text evidence="3">The sequence shown here is derived from an EMBL/GenBank/DDBJ whole genome shotgun (WGS) entry which is preliminary data.</text>
</comment>
<feature type="signal peptide" evidence="1">
    <location>
        <begin position="1"/>
        <end position="30"/>
    </location>
</feature>
<keyword evidence="3" id="KW-0378">Hydrolase</keyword>
<protein>
    <submittedName>
        <fullName evidence="3">SGNH/GDSL hydrolase family protein</fullName>
    </submittedName>
</protein>
<feature type="domain" description="SGNH hydrolase-type esterase" evidence="2">
    <location>
        <begin position="39"/>
        <end position="278"/>
    </location>
</feature>
<dbReference type="EMBL" id="JAOZYB010000310">
    <property type="protein sequence ID" value="MEB3964324.1"/>
    <property type="molecule type" value="Genomic_DNA"/>
</dbReference>
<reference evidence="3 4" key="1">
    <citation type="submission" date="2022-10" db="EMBL/GenBank/DDBJ databases">
        <authorList>
            <person name="Xie J."/>
            <person name="Shen N."/>
        </authorList>
    </citation>
    <scope>NUCLEOTIDE SEQUENCE [LARGE SCALE GENOMIC DNA]</scope>
    <source>
        <strain evidence="3 4">DSM 41681</strain>
    </source>
</reference>
<name>A0ABU6CIP8_9ACTN</name>
<dbReference type="Pfam" id="PF13472">
    <property type="entry name" value="Lipase_GDSL_2"/>
    <property type="match status" value="1"/>
</dbReference>
<dbReference type="Proteomes" id="UP001352223">
    <property type="component" value="Unassembled WGS sequence"/>
</dbReference>
<dbReference type="PANTHER" id="PTHR37981">
    <property type="entry name" value="LIPASE 2"/>
    <property type="match status" value="1"/>
</dbReference>
<dbReference type="PANTHER" id="PTHR37981:SF1">
    <property type="entry name" value="SGNH HYDROLASE-TYPE ESTERASE DOMAIN-CONTAINING PROTEIN"/>
    <property type="match status" value="1"/>
</dbReference>
<dbReference type="CDD" id="cd01823">
    <property type="entry name" value="SEST_like"/>
    <property type="match status" value="1"/>
</dbReference>
<dbReference type="RefSeq" id="WP_324772048.1">
    <property type="nucleotide sequence ID" value="NZ_BAAATS010000005.1"/>
</dbReference>
<sequence>MAIRAFRKQLAALAVTTAVAGLGLTAPAQAAPQPLPYVALGDSYSAASGVLPLDPTASLLCARSTANYPHVMAERIGAALKDVTCGGAQTKDFAGSQYPGVAPQLDALSADTRLVTMTIGGNDNSTFINTILACATAGIASAGQGHPCTSLYGDKFTDDIDTKTYPAVKAALQAARNKAPGARVAILGYPWIMPAKAQAGCFLKMPIASGDVPYVRDIQIHLNRAVERAAAETGATYVDLSRASEGHDACQSSGTRWVEPALFGTNFVPVHPNARGEAAMADLTIGALGLG</sequence>
<evidence type="ECO:0000256" key="1">
    <source>
        <dbReference type="SAM" id="SignalP"/>
    </source>
</evidence>
<dbReference type="InterPro" id="IPR013830">
    <property type="entry name" value="SGNH_hydro"/>
</dbReference>
<evidence type="ECO:0000259" key="2">
    <source>
        <dbReference type="Pfam" id="PF13472"/>
    </source>
</evidence>
<feature type="chain" id="PRO_5045883710" evidence="1">
    <location>
        <begin position="31"/>
        <end position="291"/>
    </location>
</feature>
<keyword evidence="1" id="KW-0732">Signal</keyword>
<dbReference type="InterPro" id="IPR036514">
    <property type="entry name" value="SGNH_hydro_sf"/>
</dbReference>
<keyword evidence="4" id="KW-1185">Reference proteome</keyword>
<accession>A0ABU6CIP8</accession>
<gene>
    <name evidence="3" type="ORF">OKJ48_29430</name>
</gene>
<proteinExistence type="predicted"/>
<dbReference type="GO" id="GO:0016787">
    <property type="term" value="F:hydrolase activity"/>
    <property type="evidence" value="ECO:0007669"/>
    <property type="project" value="UniProtKB-KW"/>
</dbReference>
<organism evidence="3 4">
    <name type="scientific">Streptomyces kunmingensis</name>
    <dbReference type="NCBI Taxonomy" id="68225"/>
    <lineage>
        <taxon>Bacteria</taxon>
        <taxon>Bacillati</taxon>
        <taxon>Actinomycetota</taxon>
        <taxon>Actinomycetes</taxon>
        <taxon>Kitasatosporales</taxon>
        <taxon>Streptomycetaceae</taxon>
        <taxon>Streptomyces</taxon>
    </lineage>
</organism>
<evidence type="ECO:0000313" key="3">
    <source>
        <dbReference type="EMBL" id="MEB3964324.1"/>
    </source>
</evidence>
<evidence type="ECO:0000313" key="4">
    <source>
        <dbReference type="Proteomes" id="UP001352223"/>
    </source>
</evidence>
<dbReference type="SUPFAM" id="SSF52266">
    <property type="entry name" value="SGNH hydrolase"/>
    <property type="match status" value="1"/>
</dbReference>